<organism evidence="2 3">
    <name type="scientific">Halalkalibacter oceani</name>
    <dbReference type="NCBI Taxonomy" id="1653776"/>
    <lineage>
        <taxon>Bacteria</taxon>
        <taxon>Bacillati</taxon>
        <taxon>Bacillota</taxon>
        <taxon>Bacilli</taxon>
        <taxon>Bacillales</taxon>
        <taxon>Bacillaceae</taxon>
        <taxon>Halalkalibacter</taxon>
    </lineage>
</organism>
<evidence type="ECO:0000256" key="1">
    <source>
        <dbReference type="SAM" id="Phobius"/>
    </source>
</evidence>
<keyword evidence="1" id="KW-0812">Transmembrane</keyword>
<dbReference type="AlphaFoldDB" id="A0A9X2IPJ7"/>
<feature type="transmembrane region" description="Helical" evidence="1">
    <location>
        <begin position="46"/>
        <end position="65"/>
    </location>
</feature>
<reference evidence="2" key="1">
    <citation type="submission" date="2022-05" db="EMBL/GenBank/DDBJ databases">
        <title>Comparative Genomics of Spacecraft Associated Microbes.</title>
        <authorList>
            <person name="Tran M.T."/>
            <person name="Wright A."/>
            <person name="Seuylemezian A."/>
            <person name="Eisen J."/>
            <person name="Coil D."/>
        </authorList>
    </citation>
    <scope>NUCLEOTIDE SEQUENCE</scope>
    <source>
        <strain evidence="2">214.1.1</strain>
    </source>
</reference>
<keyword evidence="3" id="KW-1185">Reference proteome</keyword>
<dbReference type="Proteomes" id="UP001139179">
    <property type="component" value="Unassembled WGS sequence"/>
</dbReference>
<dbReference type="RefSeq" id="WP_251222437.1">
    <property type="nucleotide sequence ID" value="NZ_JAMBOL010000003.1"/>
</dbReference>
<name>A0A9X2IPJ7_9BACI</name>
<feature type="transmembrane region" description="Helical" evidence="1">
    <location>
        <begin position="108"/>
        <end position="126"/>
    </location>
</feature>
<dbReference type="EMBL" id="JAMBOL010000003">
    <property type="protein sequence ID" value="MCM3713633.1"/>
    <property type="molecule type" value="Genomic_DNA"/>
</dbReference>
<proteinExistence type="predicted"/>
<protein>
    <submittedName>
        <fullName evidence="2">Uncharacterized protein</fullName>
    </submittedName>
</protein>
<evidence type="ECO:0000313" key="2">
    <source>
        <dbReference type="EMBL" id="MCM3713633.1"/>
    </source>
</evidence>
<evidence type="ECO:0000313" key="3">
    <source>
        <dbReference type="Proteomes" id="UP001139179"/>
    </source>
</evidence>
<feature type="transmembrane region" description="Helical" evidence="1">
    <location>
        <begin position="86"/>
        <end position="102"/>
    </location>
</feature>
<keyword evidence="1" id="KW-1133">Transmembrane helix</keyword>
<comment type="caution">
    <text evidence="2">The sequence shown here is derived from an EMBL/GenBank/DDBJ whole genome shotgun (WGS) entry which is preliminary data.</text>
</comment>
<accession>A0A9X2IPJ7</accession>
<gene>
    <name evidence="2" type="ORF">M3202_06015</name>
</gene>
<sequence>MAVWVYIRILLLVTAYGGVAAAASLFPRSPIWELSAFIGEVLFSPFKLLAACLLFIAGFLAYSFFIRDLISSYVPHYTKRPGKRPTLVFGCAALVTFVPLFLSHRFLACFALFLALWYGIMDVGFMRKRWK</sequence>
<keyword evidence="1" id="KW-0472">Membrane</keyword>